<reference evidence="2 3" key="1">
    <citation type="submission" date="2019-03" db="EMBL/GenBank/DDBJ databases">
        <title>Deep-cultivation of Planctomycetes and their phenomic and genomic characterization uncovers novel biology.</title>
        <authorList>
            <person name="Wiegand S."/>
            <person name="Jogler M."/>
            <person name="Boedeker C."/>
            <person name="Pinto D."/>
            <person name="Vollmers J."/>
            <person name="Rivas-Marin E."/>
            <person name="Kohn T."/>
            <person name="Peeters S.H."/>
            <person name="Heuer A."/>
            <person name="Rast P."/>
            <person name="Oberbeckmann S."/>
            <person name="Bunk B."/>
            <person name="Jeske O."/>
            <person name="Meyerdierks A."/>
            <person name="Storesund J.E."/>
            <person name="Kallscheuer N."/>
            <person name="Luecker S."/>
            <person name="Lage O.M."/>
            <person name="Pohl T."/>
            <person name="Merkel B.J."/>
            <person name="Hornburger P."/>
            <person name="Mueller R.-W."/>
            <person name="Bruemmer F."/>
            <person name="Labrenz M."/>
            <person name="Spormann A.M."/>
            <person name="Op den Camp H."/>
            <person name="Overmann J."/>
            <person name="Amann R."/>
            <person name="Jetten M.S.M."/>
            <person name="Mascher T."/>
            <person name="Medema M.H."/>
            <person name="Devos D.P."/>
            <person name="Kaster A.-K."/>
            <person name="Ovreas L."/>
            <person name="Rohde M."/>
            <person name="Galperin M.Y."/>
            <person name="Jogler C."/>
        </authorList>
    </citation>
    <scope>NUCLEOTIDE SEQUENCE [LARGE SCALE GENOMIC DNA]</scope>
    <source>
        <strain evidence="2 3">V202</strain>
    </source>
</reference>
<evidence type="ECO:0000259" key="1">
    <source>
        <dbReference type="Pfam" id="PF13472"/>
    </source>
</evidence>
<sequence length="282" mass="31436">MSTQIQHLRLYLLFCICTSCIVTPIWGNDKKSEPTNAREAATKKAKQTAELNKKFASWKITLSPEQQAWETVLEENLGSFYLPIYKKQKLAGRVTAWDYVADDPQLPCILLIGDSVSRGYTLAARKALAGKANVHRAPANCGPTATGLKKLDVWLGKGNWDVIHFNFGIHDRRTPPADYESRLETIVERLQKTGAKLIWASSTPIPADWKEGPAMKIALEEKNAIAARVMKKQGVEIDDLFTFITPHLSETQNPKDVHFNSKGYDMLGKQVAKQIAASLTSK</sequence>
<proteinExistence type="predicted"/>
<gene>
    <name evidence="2" type="ORF">V202x_22900</name>
</gene>
<keyword evidence="3" id="KW-1185">Reference proteome</keyword>
<protein>
    <recommendedName>
        <fullName evidence="1">SGNH hydrolase-type esterase domain-containing protein</fullName>
    </recommendedName>
</protein>
<dbReference type="EMBL" id="CP037422">
    <property type="protein sequence ID" value="QDU08920.1"/>
    <property type="molecule type" value="Genomic_DNA"/>
</dbReference>
<evidence type="ECO:0000313" key="2">
    <source>
        <dbReference type="EMBL" id="QDU08920.1"/>
    </source>
</evidence>
<dbReference type="Pfam" id="PF13472">
    <property type="entry name" value="Lipase_GDSL_2"/>
    <property type="match status" value="1"/>
</dbReference>
<dbReference type="SUPFAM" id="SSF52266">
    <property type="entry name" value="SGNH hydrolase"/>
    <property type="match status" value="1"/>
</dbReference>
<feature type="domain" description="SGNH hydrolase-type esterase" evidence="1">
    <location>
        <begin position="112"/>
        <end position="265"/>
    </location>
</feature>
<dbReference type="Gene3D" id="3.40.50.1110">
    <property type="entry name" value="SGNH hydrolase"/>
    <property type="match status" value="1"/>
</dbReference>
<dbReference type="GO" id="GO:0016788">
    <property type="term" value="F:hydrolase activity, acting on ester bonds"/>
    <property type="evidence" value="ECO:0007669"/>
    <property type="project" value="UniProtKB-ARBA"/>
</dbReference>
<accession>A0A517WUH9</accession>
<organism evidence="2 3">
    <name type="scientific">Gimesia aquarii</name>
    <dbReference type="NCBI Taxonomy" id="2527964"/>
    <lineage>
        <taxon>Bacteria</taxon>
        <taxon>Pseudomonadati</taxon>
        <taxon>Planctomycetota</taxon>
        <taxon>Planctomycetia</taxon>
        <taxon>Planctomycetales</taxon>
        <taxon>Planctomycetaceae</taxon>
        <taxon>Gimesia</taxon>
    </lineage>
</organism>
<dbReference type="InterPro" id="IPR036514">
    <property type="entry name" value="SGNH_hydro_sf"/>
</dbReference>
<dbReference type="CDD" id="cd00229">
    <property type="entry name" value="SGNH_hydrolase"/>
    <property type="match status" value="1"/>
</dbReference>
<dbReference type="RefSeq" id="WP_145174332.1">
    <property type="nucleotide sequence ID" value="NZ_CP037422.1"/>
</dbReference>
<dbReference type="InterPro" id="IPR013830">
    <property type="entry name" value="SGNH_hydro"/>
</dbReference>
<name>A0A517WUH9_9PLAN</name>
<dbReference type="OrthoDB" id="9815670at2"/>
<dbReference type="Proteomes" id="UP000318384">
    <property type="component" value="Chromosome"/>
</dbReference>
<evidence type="ECO:0000313" key="3">
    <source>
        <dbReference type="Proteomes" id="UP000318384"/>
    </source>
</evidence>
<dbReference type="AlphaFoldDB" id="A0A517WUH9"/>